<dbReference type="GO" id="GO:0005886">
    <property type="term" value="C:plasma membrane"/>
    <property type="evidence" value="ECO:0007669"/>
    <property type="project" value="UniProtKB-SubCell"/>
</dbReference>
<keyword evidence="11" id="KW-1185">Reference proteome</keyword>
<evidence type="ECO:0000256" key="5">
    <source>
        <dbReference type="ARBA" id="ARBA00023136"/>
    </source>
</evidence>
<organism evidence="10 11">
    <name type="scientific">Butyrivibrio hungatei</name>
    <dbReference type="NCBI Taxonomy" id="185008"/>
    <lineage>
        <taxon>Bacteria</taxon>
        <taxon>Bacillati</taxon>
        <taxon>Bacillota</taxon>
        <taxon>Clostridia</taxon>
        <taxon>Lachnospirales</taxon>
        <taxon>Lachnospiraceae</taxon>
        <taxon>Butyrivibrio</taxon>
    </lineage>
</organism>
<keyword evidence="2" id="KW-1003">Cell membrane</keyword>
<feature type="transmembrane region" description="Helical" evidence="7">
    <location>
        <begin position="282"/>
        <end position="306"/>
    </location>
</feature>
<feature type="domain" description="MacB-like periplasmic core" evidence="9">
    <location>
        <begin position="22"/>
        <end position="229"/>
    </location>
</feature>
<keyword evidence="4 7" id="KW-1133">Transmembrane helix</keyword>
<dbReference type="PANTHER" id="PTHR30572">
    <property type="entry name" value="MEMBRANE COMPONENT OF TRANSPORTER-RELATED"/>
    <property type="match status" value="1"/>
</dbReference>
<dbReference type="GO" id="GO:0022857">
    <property type="term" value="F:transmembrane transporter activity"/>
    <property type="evidence" value="ECO:0007669"/>
    <property type="project" value="TreeGrafter"/>
</dbReference>
<dbReference type="Proteomes" id="UP000183047">
    <property type="component" value="Unassembled WGS sequence"/>
</dbReference>
<dbReference type="Pfam" id="PF02687">
    <property type="entry name" value="FtsX"/>
    <property type="match status" value="1"/>
</dbReference>
<dbReference type="InterPro" id="IPR003838">
    <property type="entry name" value="ABC3_permease_C"/>
</dbReference>
<feature type="transmembrane region" description="Helical" evidence="7">
    <location>
        <begin position="327"/>
        <end position="353"/>
    </location>
</feature>
<evidence type="ECO:0000313" key="11">
    <source>
        <dbReference type="Proteomes" id="UP000183047"/>
    </source>
</evidence>
<dbReference type="InterPro" id="IPR050250">
    <property type="entry name" value="Macrolide_Exporter_MacB"/>
</dbReference>
<dbReference type="OrthoDB" id="9770036at2"/>
<comment type="similarity">
    <text evidence="6">Belongs to the ABC-4 integral membrane protein family.</text>
</comment>
<accession>A0A1G5DTE6</accession>
<feature type="transmembrane region" description="Helical" evidence="7">
    <location>
        <begin position="23"/>
        <end position="43"/>
    </location>
</feature>
<dbReference type="PANTHER" id="PTHR30572:SF4">
    <property type="entry name" value="ABC TRANSPORTER PERMEASE YTRF"/>
    <property type="match status" value="1"/>
</dbReference>
<evidence type="ECO:0000256" key="7">
    <source>
        <dbReference type="SAM" id="Phobius"/>
    </source>
</evidence>
<evidence type="ECO:0000313" key="10">
    <source>
        <dbReference type="EMBL" id="SCY17944.1"/>
    </source>
</evidence>
<evidence type="ECO:0000256" key="1">
    <source>
        <dbReference type="ARBA" id="ARBA00004651"/>
    </source>
</evidence>
<reference evidence="11" key="1">
    <citation type="submission" date="2016-10" db="EMBL/GenBank/DDBJ databases">
        <authorList>
            <person name="Varghese N."/>
            <person name="Submissions S."/>
        </authorList>
    </citation>
    <scope>NUCLEOTIDE SEQUENCE [LARGE SCALE GENOMIC DNA]</scope>
    <source>
        <strain evidence="11">XBD2006</strain>
    </source>
</reference>
<evidence type="ECO:0000256" key="3">
    <source>
        <dbReference type="ARBA" id="ARBA00022692"/>
    </source>
</evidence>
<sequence>MGKAGEYLKSAIASIRNNKGRSLLTMLGIIIGIASVLTILVIGDGLKATANGQFEDMDVLTIDVSIDESKTDKCFTPENMAAVERSMGNIYGFGPSVNMFGTSDGKKDSYSLYFTGVSDVKRFTTGNKIVHGRYFTRDDVDECNYVCVISQGAAVALFGYEEAVGETFEATVGEKTKEFTVVGIREDTSMDKAYAGQYGNDPIFMPDIPYTVVPDMCDKDVNNMFTSASAYVHKDNKDEAQAKIKSVVENVMGLRGESAIKVKSTEGMDTVSETILDVITSVVSLIASISLLVGGIGVMNIMTVSVTERTREIGIRKSLGARTSSILTQFLAEASILTSIGGIIGIILGLLFAKLACMVAGFGFVVNPFLIAGVVAISTGIGLFFGIYPARRAAKLNPIDALRSE</sequence>
<keyword evidence="3 7" id="KW-0812">Transmembrane</keyword>
<name>A0A1G5DTE6_9FIRM</name>
<dbReference type="EMBL" id="FMUR01000009">
    <property type="protein sequence ID" value="SCY17944.1"/>
    <property type="molecule type" value="Genomic_DNA"/>
</dbReference>
<keyword evidence="5 7" id="KW-0472">Membrane</keyword>
<evidence type="ECO:0000256" key="4">
    <source>
        <dbReference type="ARBA" id="ARBA00022989"/>
    </source>
</evidence>
<proteinExistence type="inferred from homology"/>
<dbReference type="AlphaFoldDB" id="A0A1G5DTE6"/>
<evidence type="ECO:0000256" key="2">
    <source>
        <dbReference type="ARBA" id="ARBA00022475"/>
    </source>
</evidence>
<evidence type="ECO:0000259" key="8">
    <source>
        <dbReference type="Pfam" id="PF02687"/>
    </source>
</evidence>
<dbReference type="RefSeq" id="WP_026656896.1">
    <property type="nucleotide sequence ID" value="NZ_FMUR01000009.1"/>
</dbReference>
<gene>
    <name evidence="10" type="ORF">SAMN02910451_01646</name>
</gene>
<protein>
    <submittedName>
        <fullName evidence="10">Putative ABC transport system permease protein</fullName>
    </submittedName>
</protein>
<dbReference type="Pfam" id="PF12704">
    <property type="entry name" value="MacB_PCD"/>
    <property type="match status" value="1"/>
</dbReference>
<evidence type="ECO:0000259" key="9">
    <source>
        <dbReference type="Pfam" id="PF12704"/>
    </source>
</evidence>
<feature type="domain" description="ABC3 transporter permease C-terminal" evidence="8">
    <location>
        <begin position="285"/>
        <end position="398"/>
    </location>
</feature>
<dbReference type="InterPro" id="IPR025857">
    <property type="entry name" value="MacB_PCD"/>
</dbReference>
<evidence type="ECO:0000256" key="6">
    <source>
        <dbReference type="ARBA" id="ARBA00038076"/>
    </source>
</evidence>
<feature type="transmembrane region" description="Helical" evidence="7">
    <location>
        <begin position="365"/>
        <end position="388"/>
    </location>
</feature>
<comment type="subcellular location">
    <subcellularLocation>
        <location evidence="1">Cell membrane</location>
        <topology evidence="1">Multi-pass membrane protein</topology>
    </subcellularLocation>
</comment>